<dbReference type="EMBL" id="JPMI01000006">
    <property type="protein sequence ID" value="KFA94637.1"/>
    <property type="molecule type" value="Genomic_DNA"/>
</dbReference>
<dbReference type="AlphaFoldDB" id="A0A084T1Q2"/>
<evidence type="ECO:0000313" key="3">
    <source>
        <dbReference type="Proteomes" id="UP000028547"/>
    </source>
</evidence>
<gene>
    <name evidence="2" type="ORF">Q664_01660</name>
</gene>
<name>A0A084T1Q2_9BACT</name>
<dbReference type="CDD" id="cd00761">
    <property type="entry name" value="Glyco_tranf_GTA_type"/>
    <property type="match status" value="1"/>
</dbReference>
<reference evidence="2 3" key="1">
    <citation type="submission" date="2014-07" db="EMBL/GenBank/DDBJ databases">
        <title>Draft Genome Sequence of Gephyronic Acid Producer, Cystobacter violaceus Strain Cb vi76.</title>
        <authorList>
            <person name="Stevens D.C."/>
            <person name="Young J."/>
            <person name="Carmichael R."/>
            <person name="Tan J."/>
            <person name="Taylor R.E."/>
        </authorList>
    </citation>
    <scope>NUCLEOTIDE SEQUENCE [LARGE SCALE GENOMIC DNA]</scope>
    <source>
        <strain evidence="2 3">Cb vi76</strain>
    </source>
</reference>
<feature type="domain" description="Glycosyltransferase 2-like" evidence="1">
    <location>
        <begin position="216"/>
        <end position="329"/>
    </location>
</feature>
<dbReference type="InterPro" id="IPR029044">
    <property type="entry name" value="Nucleotide-diphossugar_trans"/>
</dbReference>
<proteinExistence type="predicted"/>
<dbReference type="SUPFAM" id="SSF53448">
    <property type="entry name" value="Nucleotide-diphospho-sugar transferases"/>
    <property type="match status" value="1"/>
</dbReference>
<evidence type="ECO:0000313" key="2">
    <source>
        <dbReference type="EMBL" id="KFA94637.1"/>
    </source>
</evidence>
<protein>
    <recommendedName>
        <fullName evidence="1">Glycosyltransferase 2-like domain-containing protein</fullName>
    </recommendedName>
</protein>
<dbReference type="Pfam" id="PF00535">
    <property type="entry name" value="Glycos_transf_2"/>
    <property type="match status" value="1"/>
</dbReference>
<accession>A0A084T1Q2</accession>
<dbReference type="Proteomes" id="UP000028547">
    <property type="component" value="Unassembled WGS sequence"/>
</dbReference>
<dbReference type="Gene3D" id="3.90.550.10">
    <property type="entry name" value="Spore Coat Polysaccharide Biosynthesis Protein SpsA, Chain A"/>
    <property type="match status" value="1"/>
</dbReference>
<comment type="caution">
    <text evidence="2">The sequence shown here is derived from an EMBL/GenBank/DDBJ whole genome shotgun (WGS) entry which is preliminary data.</text>
</comment>
<evidence type="ECO:0000259" key="1">
    <source>
        <dbReference type="Pfam" id="PF00535"/>
    </source>
</evidence>
<dbReference type="InterPro" id="IPR001173">
    <property type="entry name" value="Glyco_trans_2-like"/>
</dbReference>
<organism evidence="2 3">
    <name type="scientific">Archangium violaceum Cb vi76</name>
    <dbReference type="NCBI Taxonomy" id="1406225"/>
    <lineage>
        <taxon>Bacteria</taxon>
        <taxon>Pseudomonadati</taxon>
        <taxon>Myxococcota</taxon>
        <taxon>Myxococcia</taxon>
        <taxon>Myxococcales</taxon>
        <taxon>Cystobacterineae</taxon>
        <taxon>Archangiaceae</taxon>
        <taxon>Archangium</taxon>
    </lineage>
</organism>
<sequence>MVRLPAAVDPVPPHAWVLEQVGAGARVLLLARDEVLVERLMAAGCTVLELEGASAPDRSLAERLGRLAPTHVVLSAEGSPPVFEETLRTVAESVPSATLLVGARNAASSTALLEVLSGHAPEVPATTEASLTRCFSALGLKVLERRAVSCQSRTTPLAAGTEAALRGLLSQLSPVTGADVLLYALAPSGASEESASRTHVPGLLSVVLWAGESQARPLLDEALFSLACQEQQPLEIVLVAPFRDEAARELLERYQAIGGYTFELVEAEARVAFAEGIRRARGQYLAFLESACIVYPDHYVKLVQALRDGEAAWAVSRARRTPLEGLERFVPHKRPLPLGEHLEPAHLHREPSLLFALVVERSRLGPFSLEQAVERASELPLRLAALFEPLFLGGIASCEQRFTGSEKEGPAGPLPELQMLTSLNILEERVERARADGASAKGMRHRVIDELNNRFRERVPRLHGALKSLAGRLVR</sequence>